<reference evidence="2 3" key="1">
    <citation type="submission" date="2023-11" db="EMBL/GenBank/DDBJ databases">
        <title>Halocaridina rubra genome assembly.</title>
        <authorList>
            <person name="Smith C."/>
        </authorList>
    </citation>
    <scope>NUCLEOTIDE SEQUENCE [LARGE SCALE GENOMIC DNA]</scope>
    <source>
        <strain evidence="2">EP-1</strain>
        <tissue evidence="2">Whole</tissue>
    </source>
</reference>
<gene>
    <name evidence="2" type="ORF">SK128_003562</name>
</gene>
<feature type="compositionally biased region" description="Polar residues" evidence="1">
    <location>
        <begin position="12"/>
        <end position="22"/>
    </location>
</feature>
<protein>
    <submittedName>
        <fullName evidence="2">Uncharacterized protein</fullName>
    </submittedName>
</protein>
<dbReference type="Proteomes" id="UP001381693">
    <property type="component" value="Unassembled WGS sequence"/>
</dbReference>
<name>A0AAN9A0Z5_HALRR</name>
<comment type="caution">
    <text evidence="2">The sequence shown here is derived from an EMBL/GenBank/DDBJ whole genome shotgun (WGS) entry which is preliminary data.</text>
</comment>
<keyword evidence="3" id="KW-1185">Reference proteome</keyword>
<dbReference type="AlphaFoldDB" id="A0AAN9A0Z5"/>
<sequence length="104" mass="11859">MHPMKGPFVGGQDSSLSGNLNQEFRPVPGMRQTLRPLQHLLPQSRRVVRVLNLSMNAPTCKHKLVFAVQPLLHHLRTDNIHHQQNSTLLKTAIENHLRIPNQPE</sequence>
<evidence type="ECO:0000256" key="1">
    <source>
        <dbReference type="SAM" id="MobiDB-lite"/>
    </source>
</evidence>
<evidence type="ECO:0000313" key="3">
    <source>
        <dbReference type="Proteomes" id="UP001381693"/>
    </source>
</evidence>
<evidence type="ECO:0000313" key="2">
    <source>
        <dbReference type="EMBL" id="KAK7068320.1"/>
    </source>
</evidence>
<feature type="region of interest" description="Disordered" evidence="1">
    <location>
        <begin position="1"/>
        <end position="26"/>
    </location>
</feature>
<accession>A0AAN9A0Z5</accession>
<proteinExistence type="predicted"/>
<organism evidence="2 3">
    <name type="scientific">Halocaridina rubra</name>
    <name type="common">Hawaiian red shrimp</name>
    <dbReference type="NCBI Taxonomy" id="373956"/>
    <lineage>
        <taxon>Eukaryota</taxon>
        <taxon>Metazoa</taxon>
        <taxon>Ecdysozoa</taxon>
        <taxon>Arthropoda</taxon>
        <taxon>Crustacea</taxon>
        <taxon>Multicrustacea</taxon>
        <taxon>Malacostraca</taxon>
        <taxon>Eumalacostraca</taxon>
        <taxon>Eucarida</taxon>
        <taxon>Decapoda</taxon>
        <taxon>Pleocyemata</taxon>
        <taxon>Caridea</taxon>
        <taxon>Atyoidea</taxon>
        <taxon>Atyidae</taxon>
        <taxon>Halocaridina</taxon>
    </lineage>
</organism>
<dbReference type="EMBL" id="JAXCGZ010017307">
    <property type="protein sequence ID" value="KAK7068320.1"/>
    <property type="molecule type" value="Genomic_DNA"/>
</dbReference>